<feature type="region of interest" description="Disordered" evidence="1">
    <location>
        <begin position="66"/>
        <end position="130"/>
    </location>
</feature>
<keyword evidence="4" id="KW-1185">Reference proteome</keyword>
<dbReference type="Proteomes" id="UP001201262">
    <property type="component" value="Unassembled WGS sequence"/>
</dbReference>
<evidence type="ECO:0000313" key="4">
    <source>
        <dbReference type="Proteomes" id="UP001201262"/>
    </source>
</evidence>
<evidence type="ECO:0000259" key="2">
    <source>
        <dbReference type="Pfam" id="PF22980"/>
    </source>
</evidence>
<evidence type="ECO:0000256" key="1">
    <source>
        <dbReference type="SAM" id="MobiDB-lite"/>
    </source>
</evidence>
<evidence type="ECO:0000313" key="3">
    <source>
        <dbReference type="EMBL" id="KAH8698331.1"/>
    </source>
</evidence>
<reference evidence="3" key="1">
    <citation type="submission" date="2021-12" db="EMBL/GenBank/DDBJ databases">
        <title>Convergent genome expansion in fungi linked to evolution of root-endophyte symbiosis.</title>
        <authorList>
            <consortium name="DOE Joint Genome Institute"/>
            <person name="Ke Y.-H."/>
            <person name="Bonito G."/>
            <person name="Liao H.-L."/>
            <person name="Looney B."/>
            <person name="Rojas-Flechas A."/>
            <person name="Nash J."/>
            <person name="Hameed K."/>
            <person name="Schadt C."/>
            <person name="Martin F."/>
            <person name="Crous P.W."/>
            <person name="Miettinen O."/>
            <person name="Magnuson J.K."/>
            <person name="Labbe J."/>
            <person name="Jacobson D."/>
            <person name="Doktycz M.J."/>
            <person name="Veneault-Fourrey C."/>
            <person name="Kuo A."/>
            <person name="Mondo S."/>
            <person name="Calhoun S."/>
            <person name="Riley R."/>
            <person name="Ohm R."/>
            <person name="LaButti K."/>
            <person name="Andreopoulos B."/>
            <person name="Pangilinan J."/>
            <person name="Nolan M."/>
            <person name="Tritt A."/>
            <person name="Clum A."/>
            <person name="Lipzen A."/>
            <person name="Daum C."/>
            <person name="Barry K."/>
            <person name="Grigoriev I.V."/>
            <person name="Vilgalys R."/>
        </authorList>
    </citation>
    <scope>NUCLEOTIDE SEQUENCE</scope>
    <source>
        <strain evidence="3">PMI_201</strain>
    </source>
</reference>
<accession>A0AAD4KXI1</accession>
<dbReference type="RefSeq" id="XP_046072795.1">
    <property type="nucleotide sequence ID" value="XM_046213913.1"/>
</dbReference>
<sequence length="323" mass="35898">MASNVLATPRRSKTMPTEGHMTRFLYAILKQLDLKTIDWSDVATDLEISNGHAARMRYSRFRQQMEGTISVSRNPKPKKATGRADSGKGDIRKGAKPSKAGDSSDKKKRFGMHSNNKSIGNTKRVADMEKNPKKRLAPDDFVKLEAVDFNSFMRREPAADFRANPYQYPMTNIMTPNRMMPASNNSLLFAPMQYPISQSPSTMAMNTDNTMVNQSPFPGSSQIYNTEAIGNTPNWNQSTDFCFSGCCQPCYPSTPTMYPTYPATYSTSSSSTQFQPQQTQPLEVQPLVPRPQNIWVPVKQDDGYGGASDDVLVKVEAGTGLET</sequence>
<dbReference type="GeneID" id="70244200"/>
<name>A0AAD4KXI1_9EURO</name>
<dbReference type="EMBL" id="JAJTJA010000005">
    <property type="protein sequence ID" value="KAH8698331.1"/>
    <property type="molecule type" value="Genomic_DNA"/>
</dbReference>
<comment type="caution">
    <text evidence="3">The sequence shown here is derived from an EMBL/GenBank/DDBJ whole genome shotgun (WGS) entry which is preliminary data.</text>
</comment>
<feature type="domain" description="Myb-like DNA-binding" evidence="2">
    <location>
        <begin position="22"/>
        <end position="66"/>
    </location>
</feature>
<protein>
    <recommendedName>
        <fullName evidence="2">Myb-like DNA-binding domain-containing protein</fullName>
    </recommendedName>
</protein>
<proteinExistence type="predicted"/>
<gene>
    <name evidence="3" type="ORF">BGW36DRAFT_357870</name>
</gene>
<organism evidence="3 4">
    <name type="scientific">Talaromyces proteolyticus</name>
    <dbReference type="NCBI Taxonomy" id="1131652"/>
    <lineage>
        <taxon>Eukaryota</taxon>
        <taxon>Fungi</taxon>
        <taxon>Dikarya</taxon>
        <taxon>Ascomycota</taxon>
        <taxon>Pezizomycotina</taxon>
        <taxon>Eurotiomycetes</taxon>
        <taxon>Eurotiomycetidae</taxon>
        <taxon>Eurotiales</taxon>
        <taxon>Trichocomaceae</taxon>
        <taxon>Talaromyces</taxon>
        <taxon>Talaromyces sect. Bacilispori</taxon>
    </lineage>
</organism>
<dbReference type="AlphaFoldDB" id="A0AAD4KXI1"/>
<dbReference type="Pfam" id="PF22980">
    <property type="entry name" value="Myb_DNA-bind_8"/>
    <property type="match status" value="1"/>
</dbReference>
<dbReference type="InterPro" id="IPR054505">
    <property type="entry name" value="Myb_DNA-bind_8"/>
</dbReference>